<evidence type="ECO:0000256" key="2">
    <source>
        <dbReference type="ARBA" id="ARBA00004524"/>
    </source>
</evidence>
<evidence type="ECO:0000256" key="4">
    <source>
        <dbReference type="ARBA" id="ARBA00022782"/>
    </source>
</evidence>
<keyword evidence="11 17" id="KW-0472">Membrane</keyword>
<feature type="transmembrane region" description="Helical" evidence="17">
    <location>
        <begin position="6"/>
        <end position="27"/>
    </location>
</feature>
<gene>
    <name evidence="20" type="ORF">DWY14_12980</name>
    <name evidence="21" type="ORF">DWZ34_11235</name>
    <name evidence="19" type="ORF">DXD04_13040</name>
</gene>
<evidence type="ECO:0000256" key="17">
    <source>
        <dbReference type="SAM" id="Phobius"/>
    </source>
</evidence>
<dbReference type="Gene3D" id="1.20.120.1630">
    <property type="match status" value="1"/>
</dbReference>
<keyword evidence="5" id="KW-0256">Endoplasmic reticulum</keyword>
<evidence type="ECO:0000313" key="22">
    <source>
        <dbReference type="Proteomes" id="UP000260862"/>
    </source>
</evidence>
<dbReference type="EMBL" id="QRUY01000033">
    <property type="protein sequence ID" value="RGS04590.1"/>
    <property type="molecule type" value="Genomic_DNA"/>
</dbReference>
<evidence type="ECO:0000256" key="3">
    <source>
        <dbReference type="ARBA" id="ARBA00022692"/>
    </source>
</evidence>
<dbReference type="PANTHER" id="PTHR10556:SF57">
    <property type="entry name" value="3-OXO-5-ALPHA-STEROID 4-DEHYDROGENASE 1"/>
    <property type="match status" value="1"/>
</dbReference>
<sequence>MNYETYQIMLYVLSFLAVIVFIALYFVKAGYGMFRTRSWGWSVPNKVGWVLMEAPSFVAMGLWAWKAGVEAYTPQVIFVGLFMLHYFQRSFVFPLLMKGKSRMPLAIMAMGILFNVINATLLAASFFSCALPGMYEPATFWINPLPWVGAAIFFIGMAINLHADHVIRNLRKPGDTRHYLPEKGFYRYVTSANYFGELVEWTGFALLTASPAAWVFVWWTAANLVPRADAIYKRYCEEFGKQAVGSRKRIIPYIY</sequence>
<dbReference type="InterPro" id="IPR001104">
    <property type="entry name" value="3-oxo-5_a-steroid_4-DH_C"/>
</dbReference>
<evidence type="ECO:0000259" key="18">
    <source>
        <dbReference type="Pfam" id="PF02544"/>
    </source>
</evidence>
<dbReference type="PIRSF" id="PIRSF015596">
    <property type="entry name" value="5_alpha-SR2"/>
    <property type="match status" value="1"/>
</dbReference>
<accession>A0A3E4MT30</accession>
<evidence type="ECO:0000256" key="7">
    <source>
        <dbReference type="ARBA" id="ARBA00022857"/>
    </source>
</evidence>
<comment type="catalytic activity">
    <reaction evidence="16">
        <text>androst-4-ene-3,17-dione + NADPH + H(+) = 5alpha-androstan-3,17-dione + NADP(+)</text>
        <dbReference type="Rhea" id="RHEA:50816"/>
        <dbReference type="ChEBI" id="CHEBI:15378"/>
        <dbReference type="ChEBI" id="CHEBI:15994"/>
        <dbReference type="ChEBI" id="CHEBI:16422"/>
        <dbReference type="ChEBI" id="CHEBI:57783"/>
        <dbReference type="ChEBI" id="CHEBI:58349"/>
    </reaction>
    <physiologicalReaction direction="left-to-right" evidence="16">
        <dbReference type="Rhea" id="RHEA:50817"/>
    </physiologicalReaction>
</comment>
<dbReference type="GO" id="GO:0016020">
    <property type="term" value="C:membrane"/>
    <property type="evidence" value="ECO:0007669"/>
    <property type="project" value="InterPro"/>
</dbReference>
<dbReference type="InterPro" id="IPR016636">
    <property type="entry name" value="3-oxo-5-alpha-steroid_4-DH"/>
</dbReference>
<dbReference type="Proteomes" id="UP000285109">
    <property type="component" value="Unassembled WGS sequence"/>
</dbReference>
<dbReference type="FunFam" id="1.20.120.1630:FF:000014">
    <property type="entry name" value="Steroid 5-alpha reductase, putative"/>
    <property type="match status" value="1"/>
</dbReference>
<keyword evidence="6" id="KW-0492">Microsome</keyword>
<evidence type="ECO:0000313" key="24">
    <source>
        <dbReference type="Proteomes" id="UP000285750"/>
    </source>
</evidence>
<feature type="transmembrane region" description="Helical" evidence="17">
    <location>
        <begin position="145"/>
        <end position="163"/>
    </location>
</feature>
<keyword evidence="22" id="KW-1185">Reference proteome</keyword>
<keyword evidence="10" id="KW-0443">Lipid metabolism</keyword>
<evidence type="ECO:0000313" key="23">
    <source>
        <dbReference type="Proteomes" id="UP000285109"/>
    </source>
</evidence>
<evidence type="ECO:0000256" key="15">
    <source>
        <dbReference type="ARBA" id="ARBA00042579"/>
    </source>
</evidence>
<evidence type="ECO:0000256" key="16">
    <source>
        <dbReference type="ARBA" id="ARBA00049166"/>
    </source>
</evidence>
<evidence type="ECO:0000256" key="14">
    <source>
        <dbReference type="ARBA" id="ARBA00041664"/>
    </source>
</evidence>
<evidence type="ECO:0000256" key="8">
    <source>
        <dbReference type="ARBA" id="ARBA00022989"/>
    </source>
</evidence>
<proteinExistence type="predicted"/>
<dbReference type="InterPro" id="IPR039357">
    <property type="entry name" value="SRD5A/TECR"/>
</dbReference>
<dbReference type="AlphaFoldDB" id="A0A3E4MT30"/>
<feature type="transmembrane region" description="Helical" evidence="17">
    <location>
        <begin position="107"/>
        <end position="133"/>
    </location>
</feature>
<comment type="subcellular location">
    <subcellularLocation>
        <location evidence="1">Endoplasmic reticulum membrane</location>
        <topology evidence="1">Multi-pass membrane protein</topology>
    </subcellularLocation>
    <subcellularLocation>
        <location evidence="2">Microsome membrane</location>
    </subcellularLocation>
</comment>
<feature type="domain" description="3-oxo-5-alpha-steroid 4-dehydrogenase C-terminal" evidence="18">
    <location>
        <begin position="102"/>
        <end position="255"/>
    </location>
</feature>
<evidence type="ECO:0000313" key="19">
    <source>
        <dbReference type="EMBL" id="RGK52899.1"/>
    </source>
</evidence>
<keyword evidence="4" id="KW-0221">Differentiation</keyword>
<evidence type="ECO:0000256" key="1">
    <source>
        <dbReference type="ARBA" id="ARBA00004477"/>
    </source>
</evidence>
<dbReference type="PANTHER" id="PTHR10556">
    <property type="entry name" value="3-OXO-5-ALPHA-STEROID 4-DEHYDROGENASE"/>
    <property type="match status" value="1"/>
</dbReference>
<dbReference type="EMBL" id="QRQK01000021">
    <property type="protein sequence ID" value="RHM95377.1"/>
    <property type="molecule type" value="Genomic_DNA"/>
</dbReference>
<evidence type="ECO:0000256" key="5">
    <source>
        <dbReference type="ARBA" id="ARBA00022824"/>
    </source>
</evidence>
<protein>
    <recommendedName>
        <fullName evidence="13">3-oxo-5-alpha-steroid 4-dehydrogenase 1</fullName>
    </recommendedName>
    <alternativeName>
        <fullName evidence="14">SR type 1</fullName>
    </alternativeName>
    <alternativeName>
        <fullName evidence="15">Steroid 5-alpha-reductase 1</fullName>
    </alternativeName>
</protein>
<evidence type="ECO:0000256" key="12">
    <source>
        <dbReference type="ARBA" id="ARBA00037789"/>
    </source>
</evidence>
<evidence type="ECO:0000256" key="11">
    <source>
        <dbReference type="ARBA" id="ARBA00023136"/>
    </source>
</evidence>
<dbReference type="EMBL" id="QSQT01000027">
    <property type="protein sequence ID" value="RGK52899.1"/>
    <property type="molecule type" value="Genomic_DNA"/>
</dbReference>
<comment type="caution">
    <text evidence="19">The sequence shown here is derived from an EMBL/GenBank/DDBJ whole genome shotgun (WGS) entry which is preliminary data.</text>
</comment>
<dbReference type="GO" id="GO:0006694">
    <property type="term" value="P:steroid biosynthetic process"/>
    <property type="evidence" value="ECO:0007669"/>
    <property type="project" value="TreeGrafter"/>
</dbReference>
<dbReference type="Proteomes" id="UP000260862">
    <property type="component" value="Unassembled WGS sequence"/>
</dbReference>
<organism evidence="19 22">
    <name type="scientific">Phocaeicola plebeius</name>
    <dbReference type="NCBI Taxonomy" id="310297"/>
    <lineage>
        <taxon>Bacteria</taxon>
        <taxon>Pseudomonadati</taxon>
        <taxon>Bacteroidota</taxon>
        <taxon>Bacteroidia</taxon>
        <taxon>Bacteroidales</taxon>
        <taxon>Bacteroidaceae</taxon>
        <taxon>Phocaeicola</taxon>
    </lineage>
</organism>
<dbReference type="GO" id="GO:0003865">
    <property type="term" value="F:3-oxo-5-alpha-steroid 4-dehydrogenase activity"/>
    <property type="evidence" value="ECO:0007669"/>
    <property type="project" value="InterPro"/>
</dbReference>
<evidence type="ECO:0000313" key="21">
    <source>
        <dbReference type="EMBL" id="RHM95377.1"/>
    </source>
</evidence>
<evidence type="ECO:0000256" key="13">
    <source>
        <dbReference type="ARBA" id="ARBA00039428"/>
    </source>
</evidence>
<name>A0A3E4MT30_9BACT</name>
<keyword evidence="9" id="KW-0560">Oxidoreductase</keyword>
<dbReference type="Pfam" id="PF02544">
    <property type="entry name" value="Steroid_dh"/>
    <property type="match status" value="1"/>
</dbReference>
<keyword evidence="7" id="KW-0521">NADP</keyword>
<feature type="transmembrane region" description="Helical" evidence="17">
    <location>
        <begin position="71"/>
        <end position="87"/>
    </location>
</feature>
<evidence type="ECO:0000313" key="20">
    <source>
        <dbReference type="EMBL" id="RGS04590.1"/>
    </source>
</evidence>
<dbReference type="PROSITE" id="PS50244">
    <property type="entry name" value="S5A_REDUCTASE"/>
    <property type="match status" value="1"/>
</dbReference>
<evidence type="ECO:0000256" key="6">
    <source>
        <dbReference type="ARBA" id="ARBA00022848"/>
    </source>
</evidence>
<evidence type="ECO:0000256" key="10">
    <source>
        <dbReference type="ARBA" id="ARBA00023098"/>
    </source>
</evidence>
<reference evidence="22 23" key="1">
    <citation type="submission" date="2018-08" db="EMBL/GenBank/DDBJ databases">
        <title>A genome reference for cultivated species of the human gut microbiota.</title>
        <authorList>
            <person name="Zou Y."/>
            <person name="Xue W."/>
            <person name="Luo G."/>
        </authorList>
    </citation>
    <scope>NUCLEOTIDE SEQUENCE [LARGE SCALE GENOMIC DNA]</scope>
    <source>
        <strain evidence="20 24">AF24-16AC</strain>
        <strain evidence="21 23">AF31-28B-AC</strain>
        <strain evidence="19 22">TF10-3AC</strain>
    </source>
</reference>
<keyword evidence="8 17" id="KW-1133">Transmembrane helix</keyword>
<dbReference type="Proteomes" id="UP000285750">
    <property type="component" value="Unassembled WGS sequence"/>
</dbReference>
<keyword evidence="3 17" id="KW-0812">Transmembrane</keyword>
<dbReference type="GO" id="GO:0030154">
    <property type="term" value="P:cell differentiation"/>
    <property type="evidence" value="ECO:0007669"/>
    <property type="project" value="UniProtKB-KW"/>
</dbReference>
<dbReference type="RefSeq" id="WP_117673692.1">
    <property type="nucleotide sequence ID" value="NZ_CABOGR010000027.1"/>
</dbReference>
<evidence type="ECO:0000256" key="9">
    <source>
        <dbReference type="ARBA" id="ARBA00023002"/>
    </source>
</evidence>
<comment type="function">
    <text evidence="12">Converts testosterone into 5-alpha-dihydrotestosterone and progesterone or corticosterone into their corresponding 5-alpha-3-oxosteroids. It plays a central role in sexual differentiation and androgen physiology.</text>
</comment>